<keyword evidence="1" id="KW-0472">Membrane</keyword>
<reference evidence="2 3" key="1">
    <citation type="submission" date="2019-04" db="EMBL/GenBank/DDBJ databases">
        <title>Sphingobacterium olei sp. nov., isolated from oil-contaminated soil.</title>
        <authorList>
            <person name="Liu B."/>
        </authorList>
    </citation>
    <scope>NUCLEOTIDE SEQUENCE [LARGE SCALE GENOMIC DNA]</scope>
    <source>
        <strain evidence="2 3">Y3L14</strain>
    </source>
</reference>
<evidence type="ECO:0000256" key="1">
    <source>
        <dbReference type="SAM" id="Phobius"/>
    </source>
</evidence>
<dbReference type="InterPro" id="IPR027829">
    <property type="entry name" value="DUF4625"/>
</dbReference>
<dbReference type="AlphaFoldDB" id="A0A4U0H308"/>
<name>A0A4U0H308_9SPHI</name>
<evidence type="ECO:0000313" key="2">
    <source>
        <dbReference type="EMBL" id="TJY66010.1"/>
    </source>
</evidence>
<gene>
    <name evidence="2" type="ORF">FAZ19_13010</name>
</gene>
<accession>A0A4U0H308</accession>
<dbReference type="Pfam" id="PF15418">
    <property type="entry name" value="DUF4625"/>
    <property type="match status" value="1"/>
</dbReference>
<dbReference type="OrthoDB" id="978436at2"/>
<comment type="caution">
    <text evidence="2">The sequence shown here is derived from an EMBL/GenBank/DDBJ whole genome shotgun (WGS) entry which is preliminary data.</text>
</comment>
<keyword evidence="3" id="KW-1185">Reference proteome</keyword>
<sequence>MIIVIISMANADMITVTAMTIMTTTTIIMDMSPSKRMKPITNTIMNNIIKFFKEYLLPAACRYITCIVLLFIGLGVLYSCNSGNDTAITDLKVGTDSDPKGFAGIAMPVTAKVKGDKDIKEIELAISPKSGSGWNFSQRYRDGLAGQKSADFKEAIPIPMDAKVGDYHLKIKVIYADLTEVESTVDFNISVDSSIPLASKLEVGINADGTDLHLESQLSAAKTIKSVTISIIGDSWSKEYPFEKASMVGKLEYNFHEHLKVADVPKGRYEVVLQVKDQQDRTFETRGSFEKK</sequence>
<protein>
    <submittedName>
        <fullName evidence="2">DUF4625 domain-containing protein</fullName>
    </submittedName>
</protein>
<feature type="transmembrane region" description="Helical" evidence="1">
    <location>
        <begin position="55"/>
        <end position="78"/>
    </location>
</feature>
<evidence type="ECO:0000313" key="3">
    <source>
        <dbReference type="Proteomes" id="UP000309872"/>
    </source>
</evidence>
<proteinExistence type="predicted"/>
<feature type="transmembrane region" description="Helical" evidence="1">
    <location>
        <begin position="6"/>
        <end position="28"/>
    </location>
</feature>
<dbReference type="Proteomes" id="UP000309872">
    <property type="component" value="Unassembled WGS sequence"/>
</dbReference>
<keyword evidence="1" id="KW-0812">Transmembrane</keyword>
<keyword evidence="1" id="KW-1133">Transmembrane helix</keyword>
<organism evidence="2 3">
    <name type="scientific">Sphingobacterium alkalisoli</name>
    <dbReference type="NCBI Taxonomy" id="1874115"/>
    <lineage>
        <taxon>Bacteria</taxon>
        <taxon>Pseudomonadati</taxon>
        <taxon>Bacteroidota</taxon>
        <taxon>Sphingobacteriia</taxon>
        <taxon>Sphingobacteriales</taxon>
        <taxon>Sphingobacteriaceae</taxon>
        <taxon>Sphingobacterium</taxon>
    </lineage>
</organism>
<dbReference type="EMBL" id="SUKA01000003">
    <property type="protein sequence ID" value="TJY66010.1"/>
    <property type="molecule type" value="Genomic_DNA"/>
</dbReference>